<dbReference type="Pfam" id="PF13439">
    <property type="entry name" value="Glyco_transf_4"/>
    <property type="match status" value="1"/>
</dbReference>
<gene>
    <name evidence="2" type="ORF">ETSY2_51975</name>
</gene>
<protein>
    <recommendedName>
        <fullName evidence="1">Glycosyltransferase subfamily 4-like N-terminal domain-containing protein</fullName>
    </recommendedName>
</protein>
<dbReference type="Proteomes" id="UP000019140">
    <property type="component" value="Unassembled WGS sequence"/>
</dbReference>
<dbReference type="SUPFAM" id="SSF53756">
    <property type="entry name" value="UDP-Glycosyltransferase/glycogen phosphorylase"/>
    <property type="match status" value="1"/>
</dbReference>
<organism evidence="2 3">
    <name type="scientific">Candidatus Entotheonella gemina</name>
    <dbReference type="NCBI Taxonomy" id="1429439"/>
    <lineage>
        <taxon>Bacteria</taxon>
        <taxon>Pseudomonadati</taxon>
        <taxon>Nitrospinota/Tectimicrobiota group</taxon>
        <taxon>Candidatus Tectimicrobiota</taxon>
        <taxon>Candidatus Entotheonellia</taxon>
        <taxon>Candidatus Entotheonellales</taxon>
        <taxon>Candidatus Entotheonellaceae</taxon>
        <taxon>Candidatus Entotheonella</taxon>
    </lineage>
</organism>
<dbReference type="AlphaFoldDB" id="W4L4U7"/>
<sequence>MAHLCMVLMADIRIDGRVKKEIRTLVTAGHDVELVVADLTKSGSGGEDLGIKIHYIPQTLWSQPAMNFIEHLIFNRKAASIVEAIRPTYIHCHDLTTLLAGVWAQERIGATLVFDAHELMPENMEGIREKVWGHIEKYCIQACDHVIIPETNRIAYFKKKYPHTPEPVLLQNFPRQGDIPTANDDIFRKIYPISADKKIILHIGPIRSVRYVDEL</sequence>
<comment type="caution">
    <text evidence="2">The sequence shown here is derived from an EMBL/GenBank/DDBJ whole genome shotgun (WGS) entry which is preliminary data.</text>
</comment>
<evidence type="ECO:0000313" key="3">
    <source>
        <dbReference type="Proteomes" id="UP000019140"/>
    </source>
</evidence>
<evidence type="ECO:0000313" key="2">
    <source>
        <dbReference type="EMBL" id="ETW93128.1"/>
    </source>
</evidence>
<accession>W4L4U7</accession>
<dbReference type="HOGENOM" id="CLU_1281234_0_0_7"/>
<feature type="domain" description="Glycosyltransferase subfamily 4-like N-terminal" evidence="1">
    <location>
        <begin position="22"/>
        <end position="167"/>
    </location>
</feature>
<dbReference type="GO" id="GO:0016757">
    <property type="term" value="F:glycosyltransferase activity"/>
    <property type="evidence" value="ECO:0007669"/>
    <property type="project" value="UniProtKB-ARBA"/>
</dbReference>
<keyword evidence="3" id="KW-1185">Reference proteome</keyword>
<name>W4L4U7_9BACT</name>
<dbReference type="Gene3D" id="3.40.50.2000">
    <property type="entry name" value="Glycogen Phosphorylase B"/>
    <property type="match status" value="2"/>
</dbReference>
<dbReference type="InterPro" id="IPR028098">
    <property type="entry name" value="Glyco_trans_4-like_N"/>
</dbReference>
<dbReference type="EMBL" id="AZHX01002713">
    <property type="protein sequence ID" value="ETW93128.1"/>
    <property type="molecule type" value="Genomic_DNA"/>
</dbReference>
<evidence type="ECO:0000259" key="1">
    <source>
        <dbReference type="Pfam" id="PF13439"/>
    </source>
</evidence>
<proteinExistence type="predicted"/>
<reference evidence="2 3" key="1">
    <citation type="journal article" date="2014" name="Nature">
        <title>An environmental bacterial taxon with a large and distinct metabolic repertoire.</title>
        <authorList>
            <person name="Wilson M.C."/>
            <person name="Mori T."/>
            <person name="Ruckert C."/>
            <person name="Uria A.R."/>
            <person name="Helf M.J."/>
            <person name="Takada K."/>
            <person name="Gernert C."/>
            <person name="Steffens U.A."/>
            <person name="Heycke N."/>
            <person name="Schmitt S."/>
            <person name="Rinke C."/>
            <person name="Helfrich E.J."/>
            <person name="Brachmann A.O."/>
            <person name="Gurgui C."/>
            <person name="Wakimoto T."/>
            <person name="Kracht M."/>
            <person name="Crusemann M."/>
            <person name="Hentschel U."/>
            <person name="Abe I."/>
            <person name="Matsunaga S."/>
            <person name="Kalinowski J."/>
            <person name="Takeyama H."/>
            <person name="Piel J."/>
        </authorList>
    </citation>
    <scope>NUCLEOTIDE SEQUENCE [LARGE SCALE GENOMIC DNA]</scope>
    <source>
        <strain evidence="3">TSY2</strain>
    </source>
</reference>